<dbReference type="Pfam" id="PF07244">
    <property type="entry name" value="POTRA"/>
    <property type="match status" value="5"/>
</dbReference>
<evidence type="ECO:0000256" key="7">
    <source>
        <dbReference type="ARBA" id="ARBA00023237"/>
    </source>
</evidence>
<dbReference type="InterPro" id="IPR000184">
    <property type="entry name" value="Bac_surfAg_D15"/>
</dbReference>
<keyword evidence="7" id="KW-0998">Cell outer membrane</keyword>
<protein>
    <recommendedName>
        <fullName evidence="8">Outer membrane protein assembly factor BamA</fullName>
    </recommendedName>
</protein>
<dbReference type="PANTHER" id="PTHR12815:SF47">
    <property type="entry name" value="TRANSLOCATION AND ASSEMBLY MODULE SUBUNIT TAMA"/>
    <property type="match status" value="1"/>
</dbReference>
<dbReference type="STRING" id="1307761.L21SP2_1822"/>
<evidence type="ECO:0000256" key="2">
    <source>
        <dbReference type="ARBA" id="ARBA00022452"/>
    </source>
</evidence>
<evidence type="ECO:0000256" key="3">
    <source>
        <dbReference type="ARBA" id="ARBA00022692"/>
    </source>
</evidence>
<dbReference type="HOGENOM" id="CLU_007664_1_1_12"/>
<evidence type="ECO:0000256" key="9">
    <source>
        <dbReference type="SAM" id="SignalP"/>
    </source>
</evidence>
<keyword evidence="12" id="KW-1185">Reference proteome</keyword>
<dbReference type="PROSITE" id="PS51779">
    <property type="entry name" value="POTRA"/>
    <property type="match status" value="3"/>
</dbReference>
<feature type="domain" description="POTRA" evidence="10">
    <location>
        <begin position="373"/>
        <end position="447"/>
    </location>
</feature>
<evidence type="ECO:0000313" key="11">
    <source>
        <dbReference type="EMBL" id="AHC15197.1"/>
    </source>
</evidence>
<keyword evidence="2" id="KW-1134">Transmembrane beta strand</keyword>
<feature type="chain" id="PRO_5004741918" description="Outer membrane protein assembly factor BamA" evidence="9">
    <location>
        <begin position="22"/>
        <end position="893"/>
    </location>
</feature>
<dbReference type="Pfam" id="PF01103">
    <property type="entry name" value="Omp85"/>
    <property type="match status" value="2"/>
</dbReference>
<feature type="signal peptide" evidence="9">
    <location>
        <begin position="1"/>
        <end position="21"/>
    </location>
</feature>
<dbReference type="Gene3D" id="2.40.160.50">
    <property type="entry name" value="membrane protein fhac: a member of the omp85/tpsb transporter family"/>
    <property type="match status" value="1"/>
</dbReference>
<feature type="domain" description="POTRA" evidence="10">
    <location>
        <begin position="118"/>
        <end position="198"/>
    </location>
</feature>
<evidence type="ECO:0000259" key="10">
    <source>
        <dbReference type="PROSITE" id="PS51779"/>
    </source>
</evidence>
<comment type="subcellular location">
    <subcellularLocation>
        <location evidence="1">Membrane</location>
    </subcellularLocation>
</comment>
<dbReference type="GO" id="GO:0009279">
    <property type="term" value="C:cell outer membrane"/>
    <property type="evidence" value="ECO:0007669"/>
    <property type="project" value="UniProtKB-UniRule"/>
</dbReference>
<dbReference type="InterPro" id="IPR034746">
    <property type="entry name" value="POTRA"/>
</dbReference>
<dbReference type="OrthoDB" id="9776356at2"/>
<dbReference type="eggNOG" id="COG4775">
    <property type="taxonomic scope" value="Bacteria"/>
</dbReference>
<evidence type="ECO:0000256" key="6">
    <source>
        <dbReference type="ARBA" id="ARBA00023136"/>
    </source>
</evidence>
<dbReference type="NCBIfam" id="TIGR03303">
    <property type="entry name" value="OM_YaeT"/>
    <property type="match status" value="1"/>
</dbReference>
<feature type="domain" description="POTRA" evidence="10">
    <location>
        <begin position="292"/>
        <end position="370"/>
    </location>
</feature>
<keyword evidence="3" id="KW-0812">Transmembrane</keyword>
<dbReference type="Gene3D" id="3.10.20.310">
    <property type="entry name" value="membrane protein fhac"/>
    <property type="match status" value="5"/>
</dbReference>
<keyword evidence="4 9" id="KW-0732">Signal</keyword>
<evidence type="ECO:0000256" key="8">
    <source>
        <dbReference type="NCBIfam" id="TIGR03303"/>
    </source>
</evidence>
<dbReference type="InterPro" id="IPR010827">
    <property type="entry name" value="BamA/TamA_POTRA"/>
</dbReference>
<dbReference type="GO" id="GO:0071709">
    <property type="term" value="P:membrane assembly"/>
    <property type="evidence" value="ECO:0007669"/>
    <property type="project" value="InterPro"/>
</dbReference>
<dbReference type="RefSeq" id="WP_024268115.1">
    <property type="nucleotide sequence ID" value="NC_023035.1"/>
</dbReference>
<dbReference type="InterPro" id="IPR023707">
    <property type="entry name" value="OM_assembly_BamA"/>
</dbReference>
<name>V5WH87_9SPIO</name>
<dbReference type="Proteomes" id="UP000018680">
    <property type="component" value="Chromosome"/>
</dbReference>
<keyword evidence="5" id="KW-0677">Repeat</keyword>
<evidence type="ECO:0000313" key="12">
    <source>
        <dbReference type="Proteomes" id="UP000018680"/>
    </source>
</evidence>
<keyword evidence="6" id="KW-0472">Membrane</keyword>
<reference evidence="11 12" key="1">
    <citation type="journal article" date="2015" name="Stand. Genomic Sci.">
        <title>Complete genome sequence and description of Salinispira pacifica gen. nov., sp. nov., a novel spirochaete isolated form a hypersaline microbial mat.</title>
        <authorList>
            <person name="Ben Hania W."/>
            <person name="Joseph M."/>
            <person name="Schumann P."/>
            <person name="Bunk B."/>
            <person name="Fiebig A."/>
            <person name="Sproer C."/>
            <person name="Klenk H.P."/>
            <person name="Fardeau M.L."/>
            <person name="Spring S."/>
        </authorList>
    </citation>
    <scope>NUCLEOTIDE SEQUENCE [LARGE SCALE GENOMIC DNA]</scope>
    <source>
        <strain evidence="11 12">L21-RPul-D2</strain>
    </source>
</reference>
<dbReference type="PANTHER" id="PTHR12815">
    <property type="entry name" value="SORTING AND ASSEMBLY MACHINERY SAMM50 PROTEIN FAMILY MEMBER"/>
    <property type="match status" value="1"/>
</dbReference>
<accession>V5WH87</accession>
<gene>
    <name evidence="11" type="ORF">L21SP2_1822</name>
</gene>
<dbReference type="EMBL" id="CP006939">
    <property type="protein sequence ID" value="AHC15197.1"/>
    <property type="molecule type" value="Genomic_DNA"/>
</dbReference>
<evidence type="ECO:0000256" key="4">
    <source>
        <dbReference type="ARBA" id="ARBA00022729"/>
    </source>
</evidence>
<dbReference type="KEGG" id="slr:L21SP2_1822"/>
<proteinExistence type="predicted"/>
<dbReference type="AlphaFoldDB" id="V5WH87"/>
<dbReference type="InterPro" id="IPR039910">
    <property type="entry name" value="D15-like"/>
</dbReference>
<evidence type="ECO:0000256" key="1">
    <source>
        <dbReference type="ARBA" id="ARBA00004370"/>
    </source>
</evidence>
<organism evidence="11 12">
    <name type="scientific">Salinispira pacifica</name>
    <dbReference type="NCBI Taxonomy" id="1307761"/>
    <lineage>
        <taxon>Bacteria</taxon>
        <taxon>Pseudomonadati</taxon>
        <taxon>Spirochaetota</taxon>
        <taxon>Spirochaetia</taxon>
        <taxon>Spirochaetales</taxon>
        <taxon>Spirochaetaceae</taxon>
        <taxon>Salinispira</taxon>
    </lineage>
</organism>
<sequence>MGHRFLLSLLILMTALGTAFAQNEGRNDGPNNRQNNEEWYLNKPIVDVEFQGLNNVSENDLQGVVEPFLGNLFTEDVLLDLQRRLYNLEYFDLIIPEAVPGNEERTEMILRFTVEERPVISEIRLQGNQKLRRETILSEIILTQGELVSRSQARIDTDAIISLYNDRGFADVSVEFNYSEDPDPDRNARILSFTIDEGYQTNIRNISFSGINFATENKLRSVIESKEQGLFNPGTFKASNLELDTQNILEYYGQNGYVDAEVLDIEQEIVLDEDKKRQFLDLTYYIDEGIAWFFGGIEFNGNTIFSDEELRSQVNLEEGDVLDIQTFQQGVQAVNDMYYKGGYIFNQINFSETRDEALQQISYSVDIVEQGRAYIENIIVRGNTKTLDEVIYRELPFEEGDVFSASKIRQGIGNLYNTQYFADVPAVETPQGSVPGLMDLIINLEEGQTTDIRLGFSVGGGGDFPLSGLVKWSDNNFLGRGQTIGADLNVSPNQQSLALNFQDGWLFGERWSGGASLQVDRQVKNDELQDVLYPIFDKDDQDDHLSVPDPFTGIYVFSEETEYPNDGDENFEPNYDAGEPFPGVPTASDIDEYNLETDYEYAGGPAAVPDENKMEYVEWSVGGSLSTGIRRRTQLGWINLNGAVSSNLNHVSYDDSLYRPYSYQTRENLGVFKFENRISMSIGLDNRDVYFNPQNGYLIEQRFNYTGGVLGGAKNYIRTDTTLQAYKTLFDLEVSDTWSWKMVLAANSSLSLMLDQFWTYPGAGSFEAEGRLLATNSMTIARGWPARGEGQALLNNWLELRMPISEDILWFDMFGEAVRLTSDRADIFSKGEQDWLFGFGAGLRFSIPQFPFRIYLGKLFNIQNGTVNWQDGNLFNNPEEDGSGLSLIFSISL</sequence>
<evidence type="ECO:0000256" key="5">
    <source>
        <dbReference type="ARBA" id="ARBA00022737"/>
    </source>
</evidence>